<dbReference type="SUPFAM" id="SSF53098">
    <property type="entry name" value="Ribonuclease H-like"/>
    <property type="match status" value="1"/>
</dbReference>
<proteinExistence type="inferred from homology"/>
<keyword evidence="2" id="KW-0815">Transposition</keyword>
<evidence type="ECO:0000313" key="10">
    <source>
        <dbReference type="Proteomes" id="UP000293589"/>
    </source>
</evidence>
<dbReference type="GO" id="GO:0032196">
    <property type="term" value="P:transposition"/>
    <property type="evidence" value="ECO:0007669"/>
    <property type="project" value="UniProtKB-KW"/>
</dbReference>
<dbReference type="InterPro" id="IPR017894">
    <property type="entry name" value="HTH_IS21_transposase_type"/>
</dbReference>
<evidence type="ECO:0000259" key="7">
    <source>
        <dbReference type="PROSITE" id="PS50994"/>
    </source>
</evidence>
<gene>
    <name evidence="8" type="ORF">ESN35_02665</name>
    <name evidence="9" type="ORF">ESN35_05660</name>
</gene>
<dbReference type="EMBL" id="CP035464">
    <property type="protein sequence ID" value="QAY32453.1"/>
    <property type="molecule type" value="Genomic_DNA"/>
</dbReference>
<dbReference type="STRING" id="78344.BIGA_3023"/>
<dbReference type="Gene3D" id="1.10.10.60">
    <property type="entry name" value="Homeodomain-like"/>
    <property type="match status" value="1"/>
</dbReference>
<dbReference type="InterPro" id="IPR001584">
    <property type="entry name" value="Integrase_cat-core"/>
</dbReference>
<dbReference type="GO" id="GO:0015074">
    <property type="term" value="P:DNA integration"/>
    <property type="evidence" value="ECO:0007669"/>
    <property type="project" value="InterPro"/>
</dbReference>
<dbReference type="PROSITE" id="PS50531">
    <property type="entry name" value="HTH_IS21"/>
    <property type="match status" value="1"/>
</dbReference>
<evidence type="ECO:0000256" key="1">
    <source>
        <dbReference type="ARBA" id="ARBA00009277"/>
    </source>
</evidence>
<accession>A0A4P6DUU5</accession>
<comment type="similarity">
    <text evidence="1">Belongs to the transposase IS21/IS408/IS1162 family.</text>
</comment>
<dbReference type="GO" id="GO:0003677">
    <property type="term" value="F:DNA binding"/>
    <property type="evidence" value="ECO:0007669"/>
    <property type="project" value="UniProtKB-KW"/>
</dbReference>
<dbReference type="AlphaFoldDB" id="A0A4P6DUU5"/>
<feature type="domain" description="HTH IS21-type" evidence="6">
    <location>
        <begin position="6"/>
        <end position="69"/>
    </location>
</feature>
<evidence type="ECO:0000256" key="3">
    <source>
        <dbReference type="ARBA" id="ARBA00023125"/>
    </source>
</evidence>
<dbReference type="PROSITE" id="PS50994">
    <property type="entry name" value="INTEGRASE"/>
    <property type="match status" value="1"/>
</dbReference>
<evidence type="ECO:0000313" key="8">
    <source>
        <dbReference type="EMBL" id="QAY32453.1"/>
    </source>
</evidence>
<dbReference type="RefSeq" id="WP_129236961.1">
    <property type="nucleotide sequence ID" value="NZ_CP035464.1"/>
</dbReference>
<organism evidence="9 10">
    <name type="scientific">Bifidobacterium pullorum subsp. gallinarum</name>
    <dbReference type="NCBI Taxonomy" id="78344"/>
    <lineage>
        <taxon>Bacteria</taxon>
        <taxon>Bacillati</taxon>
        <taxon>Actinomycetota</taxon>
        <taxon>Actinomycetes</taxon>
        <taxon>Bifidobacteriales</taxon>
        <taxon>Bifidobacteriaceae</taxon>
        <taxon>Bifidobacterium</taxon>
    </lineage>
</organism>
<feature type="region of interest" description="Disordered" evidence="5">
    <location>
        <begin position="461"/>
        <end position="491"/>
    </location>
</feature>
<dbReference type="InterPro" id="IPR036397">
    <property type="entry name" value="RNaseH_sf"/>
</dbReference>
<name>A0A4P6DUU5_9BIFI</name>
<evidence type="ECO:0000256" key="4">
    <source>
        <dbReference type="ARBA" id="ARBA00023172"/>
    </source>
</evidence>
<feature type="compositionally biased region" description="Basic and acidic residues" evidence="5">
    <location>
        <begin position="466"/>
        <end position="491"/>
    </location>
</feature>
<feature type="domain" description="Integrase catalytic" evidence="7">
    <location>
        <begin position="124"/>
        <end position="296"/>
    </location>
</feature>
<dbReference type="Proteomes" id="UP000293589">
    <property type="component" value="Chromosome"/>
</dbReference>
<dbReference type="NCBIfam" id="NF033546">
    <property type="entry name" value="transpos_IS21"/>
    <property type="match status" value="1"/>
</dbReference>
<dbReference type="KEGG" id="bgx:ESN35_05660"/>
<dbReference type="InterPro" id="IPR012337">
    <property type="entry name" value="RNaseH-like_sf"/>
</dbReference>
<protein>
    <submittedName>
        <fullName evidence="9">IS21 family transposase</fullName>
    </submittedName>
</protein>
<keyword evidence="3" id="KW-0238">DNA-binding</keyword>
<dbReference type="EMBL" id="CP035464">
    <property type="protein sequence ID" value="QAY32947.1"/>
    <property type="molecule type" value="Genomic_DNA"/>
</dbReference>
<dbReference type="GO" id="GO:0006310">
    <property type="term" value="P:DNA recombination"/>
    <property type="evidence" value="ECO:0007669"/>
    <property type="project" value="UniProtKB-KW"/>
</dbReference>
<dbReference type="KEGG" id="bgx:ESN35_02665"/>
<evidence type="ECO:0000313" key="9">
    <source>
        <dbReference type="EMBL" id="QAY32947.1"/>
    </source>
</evidence>
<evidence type="ECO:0000256" key="5">
    <source>
        <dbReference type="SAM" id="MobiDB-lite"/>
    </source>
</evidence>
<dbReference type="Gene3D" id="3.30.420.10">
    <property type="entry name" value="Ribonuclease H-like superfamily/Ribonuclease H"/>
    <property type="match status" value="1"/>
</dbReference>
<reference evidence="9 10" key="1">
    <citation type="submission" date="2019-01" db="EMBL/GenBank/DDBJ databases">
        <title>Complete genome sequence of Bifidobacterium gallinarum CACC 514.</title>
        <authorList>
            <person name="Jung M."/>
        </authorList>
    </citation>
    <scope>NUCLEOTIDE SEQUENCE [LARGE SCALE GENOMIC DNA]</scope>
    <source>
        <strain evidence="9 10">CACC 514</strain>
    </source>
</reference>
<evidence type="ECO:0000256" key="2">
    <source>
        <dbReference type="ARBA" id="ARBA00022578"/>
    </source>
</evidence>
<dbReference type="PANTHER" id="PTHR35004">
    <property type="entry name" value="TRANSPOSASE RV3428C-RELATED"/>
    <property type="match status" value="1"/>
</dbReference>
<keyword evidence="4" id="KW-0233">DNA recombination</keyword>
<sequence>MTVPTPIQQRIRILDARGVSWRRISKEVGVSRQTVRKYAQLEDCSPEPPARPAAVSKLDPYKPLIGKWLEADRFMPRKQRHTARRVYDRLVEEQGFDGSYQIVQRYVKRWRQEHRLPGDGYLELEWSPGVMQADFGLAQAVIAGNRTDVHCLVVSFPHSNMRYAVALPGENAECVCEGLLEVFEHIGAVPPVLVLDNATGAAHRVSWDRIVVVEVFQRFVAHHRIEVRFCNPGAGNEKGSVENAVGFLRRNVMVPLPNAESHAQLTRFMLSRCDRIAEDPHYRKGEPIRDLFARDREAMAPMPGTRFDACRWEVRKADGEGCVSVDSHRYLAGPSWRGWTLDVGLRAFDVEIRTRDGRRVGKLPRAYGGDTGTVRDPAVLLPALARKPRAWGESPIRADFPDRLRLSIDAMESRERQRTLRLIHRASESAGFDAAARAAERLVEQGHGIDEASLMTLARRIAAGETPHDEPAPDLHDYDRFMRPSDDRKEA</sequence>
<dbReference type="PANTHER" id="PTHR35004:SF7">
    <property type="entry name" value="INTEGRASE PROTEIN"/>
    <property type="match status" value="1"/>
</dbReference>
<evidence type="ECO:0000259" key="6">
    <source>
        <dbReference type="PROSITE" id="PS50531"/>
    </source>
</evidence>